<feature type="transmembrane region" description="Helical" evidence="6">
    <location>
        <begin position="146"/>
        <end position="165"/>
    </location>
</feature>
<dbReference type="AlphaFoldDB" id="A0A0A8HE19"/>
<evidence type="ECO:0000313" key="9">
    <source>
        <dbReference type="Proteomes" id="UP000031135"/>
    </source>
</evidence>
<name>A0A0A8HE19_9BACT</name>
<evidence type="ECO:0000259" key="7">
    <source>
        <dbReference type="Pfam" id="PF00884"/>
    </source>
</evidence>
<evidence type="ECO:0000256" key="2">
    <source>
        <dbReference type="ARBA" id="ARBA00022475"/>
    </source>
</evidence>
<keyword evidence="8" id="KW-0808">Transferase</keyword>
<gene>
    <name evidence="8" type="ORF">CSUB8521_1330</name>
</gene>
<protein>
    <submittedName>
        <fullName evidence="8">Phosphoglycerol transferase</fullName>
    </submittedName>
</protein>
<dbReference type="GO" id="GO:0016740">
    <property type="term" value="F:transferase activity"/>
    <property type="evidence" value="ECO:0007669"/>
    <property type="project" value="UniProtKB-KW"/>
</dbReference>
<feature type="transmembrane region" description="Helical" evidence="6">
    <location>
        <begin position="177"/>
        <end position="197"/>
    </location>
</feature>
<evidence type="ECO:0000313" key="8">
    <source>
        <dbReference type="EMBL" id="AJC91159.1"/>
    </source>
</evidence>
<dbReference type="Gene3D" id="3.40.720.10">
    <property type="entry name" value="Alkaline Phosphatase, subunit A"/>
    <property type="match status" value="1"/>
</dbReference>
<keyword evidence="3 6" id="KW-0812">Transmembrane</keyword>
<evidence type="ECO:0000256" key="5">
    <source>
        <dbReference type="ARBA" id="ARBA00023136"/>
    </source>
</evidence>
<evidence type="ECO:0000256" key="1">
    <source>
        <dbReference type="ARBA" id="ARBA00004651"/>
    </source>
</evidence>
<dbReference type="InterPro" id="IPR000917">
    <property type="entry name" value="Sulfatase_N"/>
</dbReference>
<keyword evidence="2" id="KW-1003">Cell membrane</keyword>
<feature type="transmembrane region" description="Helical" evidence="6">
    <location>
        <begin position="52"/>
        <end position="72"/>
    </location>
</feature>
<dbReference type="SUPFAM" id="SSF53649">
    <property type="entry name" value="Alkaline phosphatase-like"/>
    <property type="match status" value="1"/>
</dbReference>
<evidence type="ECO:0000256" key="4">
    <source>
        <dbReference type="ARBA" id="ARBA00022989"/>
    </source>
</evidence>
<feature type="transmembrane region" description="Helical" evidence="6">
    <location>
        <begin position="93"/>
        <end position="114"/>
    </location>
</feature>
<dbReference type="Proteomes" id="UP000031135">
    <property type="component" value="Chromosome"/>
</dbReference>
<keyword evidence="4 6" id="KW-1133">Transmembrane helix</keyword>
<proteinExistence type="predicted"/>
<organism evidence="8 9">
    <name type="scientific">Campylobacter subantarcticus LMG 24374</name>
    <dbReference type="NCBI Taxonomy" id="1388751"/>
    <lineage>
        <taxon>Bacteria</taxon>
        <taxon>Pseudomonadati</taxon>
        <taxon>Campylobacterota</taxon>
        <taxon>Epsilonproteobacteria</taxon>
        <taxon>Campylobacterales</taxon>
        <taxon>Campylobacteraceae</taxon>
        <taxon>Campylobacter</taxon>
    </lineage>
</organism>
<dbReference type="InterPro" id="IPR017850">
    <property type="entry name" value="Alkaline_phosphatase_core_sf"/>
</dbReference>
<dbReference type="CDD" id="cd16015">
    <property type="entry name" value="LTA_synthase"/>
    <property type="match status" value="1"/>
</dbReference>
<evidence type="ECO:0000256" key="3">
    <source>
        <dbReference type="ARBA" id="ARBA00022692"/>
    </source>
</evidence>
<evidence type="ECO:0000256" key="6">
    <source>
        <dbReference type="SAM" id="Phobius"/>
    </source>
</evidence>
<dbReference type="InterPro" id="IPR050448">
    <property type="entry name" value="OpgB/LTA_synthase_biosynth"/>
</dbReference>
<keyword evidence="5 6" id="KW-0472">Membrane</keyword>
<dbReference type="HOGENOM" id="CLU_014653_0_1_7"/>
<dbReference type="Pfam" id="PF00884">
    <property type="entry name" value="Sulfatase"/>
    <property type="match status" value="1"/>
</dbReference>
<sequence>MRKILLQILSFSFIFMGIFALARFLMIKNLTNESENSLMVYVYGLGHDMRTFSAIFLPLFLCGLFSYVNLALKDRKYHTTGGVIAKFYIYLSSFYVAFIAFVVLIFAFIHYYYFQLYTSKIDIFIFGLKDDDTKAILSIVFSDYPIIKALLLAIIFSIFCFYLNIKIFSLKLETTKVKLVFFVLLNILLIYAYIVALRGHFTYNALRASNYEFSTIKAFNEISTNPLMAFSWAYKEYKNQQEFKSVDIKQLNQLEEKLFPIFDTTSAHQNHAKNHIYINIMESFGLNLAEFNTENTNLLGNLKKHFEQDIIFTRFLSSANNTIESFNRLVFLSPNIISNGLYQKEKLAFTPLQIYKNVGYKIVFVYSGNASWYNLGNYFKNQGVDEIIDENILMQDFPQARKTKHKYGIADEFMYKKIYSIFENAKNPTLVISLSISTHRPYIHKSKKQLIDENALDEKILNQFIISDSIDALNAYAYANDEFGKFLDHIKESSFRENIIIAATGDHRFRDIKMDIKSQKAFAYSVPFYLYLPKYLKNDIYYDKNRVGSHKDIFPTLYNLTLSNTEYLSLGGRNMLAHIKNEKLEFGFNELVWIDQNGLYDGNSGYYFENNTSIKDANKAFELDLYHKNFSKNYKELFQKQLNYRLVNLKTSNNSE</sequence>
<dbReference type="PANTHER" id="PTHR47371:SF3">
    <property type="entry name" value="PHOSPHOGLYCEROL TRANSFERASE I"/>
    <property type="match status" value="1"/>
</dbReference>
<feature type="domain" description="Sulfatase N-terminal" evidence="7">
    <location>
        <begin position="280"/>
        <end position="561"/>
    </location>
</feature>
<dbReference type="GO" id="GO:0005886">
    <property type="term" value="C:plasma membrane"/>
    <property type="evidence" value="ECO:0007669"/>
    <property type="project" value="UniProtKB-SubCell"/>
</dbReference>
<accession>A0A0A8HE19</accession>
<dbReference type="RefSeq" id="WP_039664345.1">
    <property type="nucleotide sequence ID" value="NZ_CP007772.1"/>
</dbReference>
<dbReference type="KEGG" id="csm:CSUB8521_1330"/>
<reference evidence="8 9" key="1">
    <citation type="journal article" date="2014" name="Genome Biol. Evol.">
        <title>Comparative Genomics of the Campylobacter lari Group.</title>
        <authorList>
            <person name="Miller W.G."/>
            <person name="Yee E."/>
            <person name="Chapman M.H."/>
            <person name="Smith T.P."/>
            <person name="Bono J.L."/>
            <person name="Huynh S."/>
            <person name="Parker C.T."/>
            <person name="Vandamme P."/>
            <person name="Luong K."/>
            <person name="Korlach J."/>
        </authorList>
    </citation>
    <scope>NUCLEOTIDE SEQUENCE [LARGE SCALE GENOMIC DNA]</scope>
    <source>
        <strain evidence="8 9">LMG 24374</strain>
    </source>
</reference>
<dbReference type="PANTHER" id="PTHR47371">
    <property type="entry name" value="LIPOTEICHOIC ACID SYNTHASE"/>
    <property type="match status" value="1"/>
</dbReference>
<dbReference type="EMBL" id="CP007772">
    <property type="protein sequence ID" value="AJC91159.1"/>
    <property type="molecule type" value="Genomic_DNA"/>
</dbReference>
<comment type="subcellular location">
    <subcellularLocation>
        <location evidence="1">Cell membrane</location>
        <topology evidence="1">Multi-pass membrane protein</topology>
    </subcellularLocation>
</comment>